<evidence type="ECO:0000313" key="2">
    <source>
        <dbReference type="EMBL" id="CAB3248247.1"/>
    </source>
</evidence>
<dbReference type="GO" id="GO:0006493">
    <property type="term" value="P:protein O-linked glycosylation"/>
    <property type="evidence" value="ECO:0007669"/>
    <property type="project" value="TreeGrafter"/>
</dbReference>
<gene>
    <name evidence="2" type="primary">Galnt4-001</name>
</gene>
<dbReference type="AlphaFoldDB" id="A0A6F9DCQ9"/>
<proteinExistence type="evidence at transcript level"/>
<dbReference type="GO" id="GO:0004653">
    <property type="term" value="F:polypeptide N-acetylgalactosaminyltransferase activity"/>
    <property type="evidence" value="ECO:0007669"/>
    <property type="project" value="TreeGrafter"/>
</dbReference>
<keyword evidence="1" id="KW-1015">Disulfide bond</keyword>
<dbReference type="PANTHER" id="PTHR11675">
    <property type="entry name" value="N-ACETYLGALACTOSAMINYLTRANSFERASE"/>
    <property type="match status" value="1"/>
</dbReference>
<dbReference type="InterPro" id="IPR029044">
    <property type="entry name" value="Nucleotide-diphossugar_trans"/>
</dbReference>
<dbReference type="PANTHER" id="PTHR11675:SF131">
    <property type="entry name" value="POLYPEPTIDE N-ACETYLGALACTOSAMINYLTRANSFERASE 9-RELATED"/>
    <property type="match status" value="1"/>
</dbReference>
<dbReference type="SUPFAM" id="SSF53448">
    <property type="entry name" value="Nucleotide-diphospho-sugar transferases"/>
    <property type="match status" value="1"/>
</dbReference>
<organism evidence="2">
    <name type="scientific">Phallusia mammillata</name>
    <dbReference type="NCBI Taxonomy" id="59560"/>
    <lineage>
        <taxon>Eukaryota</taxon>
        <taxon>Metazoa</taxon>
        <taxon>Chordata</taxon>
        <taxon>Tunicata</taxon>
        <taxon>Ascidiacea</taxon>
        <taxon>Phlebobranchia</taxon>
        <taxon>Ascidiidae</taxon>
        <taxon>Phallusia</taxon>
    </lineage>
</organism>
<reference evidence="2" key="1">
    <citation type="submission" date="2020-04" db="EMBL/GenBank/DDBJ databases">
        <authorList>
            <person name="Neveu A P."/>
        </authorList>
    </citation>
    <scope>NUCLEOTIDE SEQUENCE</scope>
    <source>
        <tissue evidence="2">Whole embryo</tissue>
    </source>
</reference>
<dbReference type="EMBL" id="LR785355">
    <property type="protein sequence ID" value="CAB3248247.1"/>
    <property type="molecule type" value="mRNA"/>
</dbReference>
<accession>A0A6F9DCQ9</accession>
<protein>
    <submittedName>
        <fullName evidence="2">Polypeptide N-acetylgalactosaminyltransferase 4-like</fullName>
    </submittedName>
</protein>
<dbReference type="Gene3D" id="3.90.550.10">
    <property type="entry name" value="Spore Coat Polysaccharide Biosynthesis Protein SpsA, Chain A"/>
    <property type="match status" value="1"/>
</dbReference>
<keyword evidence="2" id="KW-0808">Transferase</keyword>
<sequence>MDGIGSENLELSFRIWICGGSIDIAPCSRVGHIGRRRKPYQKESDLEAVLRNKIRVAELWMGEYKWMFYRRTPKARTMLIPDLDKRRQLHDELQCGNFEWFMNEIYPDLHIVPYEDLILHGEIRCSSNEDWCLESNNIHGNPGSVVDVAPCHGVGKGQVCIISL</sequence>
<dbReference type="GO" id="GO:0005794">
    <property type="term" value="C:Golgi apparatus"/>
    <property type="evidence" value="ECO:0007669"/>
    <property type="project" value="TreeGrafter"/>
</dbReference>
<name>A0A6F9DCQ9_9ASCI</name>
<evidence type="ECO:0000256" key="1">
    <source>
        <dbReference type="ARBA" id="ARBA00023157"/>
    </source>
</evidence>